<protein>
    <submittedName>
        <fullName evidence="1">Uncharacterized protein</fullName>
    </submittedName>
</protein>
<dbReference type="Proteomes" id="UP000078387">
    <property type="component" value="Unassembled WGS sequence"/>
</dbReference>
<dbReference type="VEuPathDB" id="AmoebaDB:EHI7A_012010"/>
<dbReference type="OMA" id="FTEFCQS"/>
<organism evidence="1 2">
    <name type="scientific">Entamoeba histolytica</name>
    <dbReference type="NCBI Taxonomy" id="5759"/>
    <lineage>
        <taxon>Eukaryota</taxon>
        <taxon>Amoebozoa</taxon>
        <taxon>Evosea</taxon>
        <taxon>Archamoebae</taxon>
        <taxon>Mastigamoebida</taxon>
        <taxon>Entamoebidae</taxon>
        <taxon>Entamoeba</taxon>
    </lineage>
</organism>
<dbReference type="VEuPathDB" id="AmoebaDB:EHI5A_025900"/>
<comment type="caution">
    <text evidence="1">The sequence shown here is derived from an EMBL/GenBank/DDBJ whole genome shotgun (WGS) entry which is preliminary data.</text>
</comment>
<reference evidence="1 2" key="1">
    <citation type="submission" date="2016-05" db="EMBL/GenBank/DDBJ databases">
        <title>First whole genome sequencing of Entamoeba histolytica HM1:IMSS-clone-6.</title>
        <authorList>
            <person name="Mukherjee Avik.K."/>
            <person name="Izumyama S."/>
            <person name="Nakada-Tsukui K."/>
            <person name="Nozaki T."/>
        </authorList>
    </citation>
    <scope>NUCLEOTIDE SEQUENCE [LARGE SCALE GENOMIC DNA]</scope>
    <source>
        <strain evidence="1 2">HM1:IMSS clone 6</strain>
    </source>
</reference>
<evidence type="ECO:0000313" key="1">
    <source>
        <dbReference type="EMBL" id="GAT95942.1"/>
    </source>
</evidence>
<dbReference type="VEuPathDB" id="AmoebaDB:EHI8A_009180"/>
<evidence type="ECO:0000313" key="2">
    <source>
        <dbReference type="Proteomes" id="UP000078387"/>
    </source>
</evidence>
<dbReference type="AlphaFoldDB" id="A0A5K1U7Z3"/>
<proteinExistence type="predicted"/>
<dbReference type="EMBL" id="BDEQ01000001">
    <property type="protein sequence ID" value="GAT95942.1"/>
    <property type="molecule type" value="Genomic_DNA"/>
</dbReference>
<dbReference type="VEuPathDB" id="AmoebaDB:EHI_140680"/>
<name>A0A5K1U7Z3_ENTHI</name>
<accession>A0A5K1U7Z3</accession>
<dbReference type="VEuPathDB" id="AmoebaDB:KM1_027390"/>
<sequence>MSKTTAGIYRPMGIQVQQEFEGFSYSKSFLTGAYALSYYSNCKTAIVNFPNSPRVEKIVCDNKPGYTLVSKYDNAIYFYVFPEELHILKYTKDFTHQVVKFKNDSQTINGTSLVMEDEFYIYLISTSKIVTIEKKNPTEVKNICPLDNSFSSFAKESCVLPNNRILLADSVVNMGNVHFKVWDLIAKKVVAQLYRVPGENEPSCYQVFHDEIYMAMGTCVYYCTIPTKLNPDNIVVLEFSKYEFHDRSIQSFLVEDDYVFIGDSYGMVTLHSFPSFEYLHSLALGVERDEQVKFFDERPVFSFRNSVVGMKRVLKYLVYWLLNGTVCIANFFATERQVDCLSFGDNKRQLREIYFTFNEKLNINMRFNVLKEQNSAIIPLNEFYTWEVQMPSRISPELAYVGFFQMFPTIIKGIYSALDNGSKNTEKLKNVVKECYFIVTTINSIKEHTGALIPFQFFIEMVEGISEAHAFCDDSSKKSQEEIIDILNKSINDLVVGIDDSVAIAQHKIDMVKDPKFIDPGQPSSFAIKATHYNQSMRKHFMEDLLNPNYVIDENDHRVKFFYMNSSCFLIQKQNDFHKHMNQFTEFCQNNDVGALVDAQELVKINALLDQIHDEIQETRDDIKDIVSTTYASDKWLHELDFINEQLPLI</sequence>
<gene>
    <name evidence="1" type="ORF">CL6EHI_140680</name>
</gene>